<dbReference type="AlphaFoldDB" id="A0A2V2YXS2"/>
<evidence type="ECO:0000256" key="4">
    <source>
        <dbReference type="ARBA" id="ARBA00022679"/>
    </source>
</evidence>
<dbReference type="EMBL" id="QGTQ01000003">
    <property type="protein sequence ID" value="PWW06547.1"/>
    <property type="molecule type" value="Genomic_DNA"/>
</dbReference>
<accession>A0A2V2YXS2</accession>
<name>A0A2V2YXS2_9BACL</name>
<dbReference type="PANTHER" id="PTHR45825:SF11">
    <property type="entry name" value="ALPHA AMYLASE DOMAIN-CONTAINING PROTEIN"/>
    <property type="match status" value="1"/>
</dbReference>
<keyword evidence="4" id="KW-0808">Transferase</keyword>
<evidence type="ECO:0000313" key="8">
    <source>
        <dbReference type="Proteomes" id="UP000246635"/>
    </source>
</evidence>
<organism evidence="7 8">
    <name type="scientific">Paenibacillus cellulosilyticus</name>
    <dbReference type="NCBI Taxonomy" id="375489"/>
    <lineage>
        <taxon>Bacteria</taxon>
        <taxon>Bacillati</taxon>
        <taxon>Bacillota</taxon>
        <taxon>Bacilli</taxon>
        <taxon>Bacillales</taxon>
        <taxon>Paenibacillaceae</taxon>
        <taxon>Paenibacillus</taxon>
    </lineage>
</organism>
<feature type="domain" description="Starch synthase catalytic" evidence="6">
    <location>
        <begin position="8"/>
        <end position="243"/>
    </location>
</feature>
<sequence length="486" mass="54983">MLKPTWILISPDAFPFSKAGGISDYVYSLACALRDSGYEVDIYTPYYEKLMREPFERQPFEVVSDSISFRREQVIYAIHRTSYEGLRYHFVRQPEFFGRDEIYDRGGRYDRNLNHFSLLGKTMLQDLARRGIGTSERPAVIQGNDIYASLFAAYLDERISAQNAGITAVFCIHNLGEGYIAKKEVYDYFNVDEELKMRFRDSHRNYASWCELMLPLFDRVVTVSDTYARELIGGPSALHALLRHRFEQGDFRGFLNGIDNRFWSITGSPLLQAYRAGASDIREIKHRCKAEVCEQTGFDIDKPLFIFVGRICRQKGLNTIGAIAAACPEAQLLLLGDGEPLDAFIDFEADSGHKLVHLRPYSESLCHRVMAAGDYMIVPSQYEPCGLVAMYAARFGTMPIVKHTGGLIEIAARIGRHIGIGSSYTFHSDDEVLEIVREIHASGRTISVPVEALAALEWKWTDSIAGMERFVYGGEQLVHAAERTQP</sequence>
<reference evidence="7 8" key="1">
    <citation type="submission" date="2018-05" db="EMBL/GenBank/DDBJ databases">
        <title>Genomic Encyclopedia of Type Strains, Phase III (KMG-III): the genomes of soil and plant-associated and newly described type strains.</title>
        <authorList>
            <person name="Whitman W."/>
        </authorList>
    </citation>
    <scope>NUCLEOTIDE SEQUENCE [LARGE SCALE GENOMIC DNA]</scope>
    <source>
        <strain evidence="7 8">CECT 5696</strain>
    </source>
</reference>
<dbReference type="InterPro" id="IPR001296">
    <property type="entry name" value="Glyco_trans_1"/>
</dbReference>
<evidence type="ECO:0000259" key="5">
    <source>
        <dbReference type="Pfam" id="PF00534"/>
    </source>
</evidence>
<dbReference type="PANTHER" id="PTHR45825">
    <property type="entry name" value="GRANULE-BOUND STARCH SYNTHASE 1, CHLOROPLASTIC/AMYLOPLASTIC"/>
    <property type="match status" value="1"/>
</dbReference>
<keyword evidence="3" id="KW-0328">Glycosyltransferase</keyword>
<comment type="caution">
    <text evidence="7">The sequence shown here is derived from an EMBL/GenBank/DDBJ whole genome shotgun (WGS) entry which is preliminary data.</text>
</comment>
<dbReference type="Pfam" id="PF00534">
    <property type="entry name" value="Glycos_transf_1"/>
    <property type="match status" value="1"/>
</dbReference>
<evidence type="ECO:0000256" key="1">
    <source>
        <dbReference type="ARBA" id="ARBA00001478"/>
    </source>
</evidence>
<dbReference type="Proteomes" id="UP000246635">
    <property type="component" value="Unassembled WGS sequence"/>
</dbReference>
<proteinExistence type="predicted"/>
<dbReference type="OrthoDB" id="9808590at2"/>
<keyword evidence="8" id="KW-1185">Reference proteome</keyword>
<dbReference type="Pfam" id="PF08323">
    <property type="entry name" value="Glyco_transf_5"/>
    <property type="match status" value="1"/>
</dbReference>
<dbReference type="RefSeq" id="WP_110043212.1">
    <property type="nucleotide sequence ID" value="NZ_CP054612.1"/>
</dbReference>
<gene>
    <name evidence="7" type="ORF">DFQ01_103451</name>
</gene>
<protein>
    <recommendedName>
        <fullName evidence="2">starch synthase</fullName>
        <ecNumber evidence="2">2.4.1.21</ecNumber>
    </recommendedName>
</protein>
<dbReference type="GO" id="GO:0009011">
    <property type="term" value="F:alpha-1,4-glucan glucosyltransferase (ADP-glucose donor) activity"/>
    <property type="evidence" value="ECO:0007669"/>
    <property type="project" value="UniProtKB-EC"/>
</dbReference>
<dbReference type="Gene3D" id="3.40.50.2000">
    <property type="entry name" value="Glycogen Phosphorylase B"/>
    <property type="match status" value="2"/>
</dbReference>
<evidence type="ECO:0000256" key="2">
    <source>
        <dbReference type="ARBA" id="ARBA00012588"/>
    </source>
</evidence>
<dbReference type="SUPFAM" id="SSF53756">
    <property type="entry name" value="UDP-Glycosyltransferase/glycogen phosphorylase"/>
    <property type="match status" value="1"/>
</dbReference>
<evidence type="ECO:0000256" key="3">
    <source>
        <dbReference type="ARBA" id="ARBA00022676"/>
    </source>
</evidence>
<evidence type="ECO:0000259" key="6">
    <source>
        <dbReference type="Pfam" id="PF08323"/>
    </source>
</evidence>
<feature type="domain" description="Glycosyl transferase family 1" evidence="5">
    <location>
        <begin position="294"/>
        <end position="412"/>
    </location>
</feature>
<dbReference type="InterPro" id="IPR013534">
    <property type="entry name" value="Starch_synth_cat_dom"/>
</dbReference>
<evidence type="ECO:0000313" key="7">
    <source>
        <dbReference type="EMBL" id="PWW06547.1"/>
    </source>
</evidence>
<comment type="catalytic activity">
    <reaction evidence="1">
        <text>[(1-&gt;4)-alpha-D-glucosyl](n) + ADP-alpha-D-glucose = [(1-&gt;4)-alpha-D-glucosyl](n+1) + ADP + H(+)</text>
        <dbReference type="Rhea" id="RHEA:18189"/>
        <dbReference type="Rhea" id="RHEA-COMP:9584"/>
        <dbReference type="Rhea" id="RHEA-COMP:9587"/>
        <dbReference type="ChEBI" id="CHEBI:15378"/>
        <dbReference type="ChEBI" id="CHEBI:15444"/>
        <dbReference type="ChEBI" id="CHEBI:57498"/>
        <dbReference type="ChEBI" id="CHEBI:456216"/>
        <dbReference type="EC" id="2.4.1.21"/>
    </reaction>
</comment>
<dbReference type="EC" id="2.4.1.21" evidence="2"/>